<name>A0ABS8ULJ5_DATST</name>
<reference evidence="1 2" key="1">
    <citation type="journal article" date="2021" name="BMC Genomics">
        <title>Datura genome reveals duplications of psychoactive alkaloid biosynthetic genes and high mutation rate following tissue culture.</title>
        <authorList>
            <person name="Rajewski A."/>
            <person name="Carter-House D."/>
            <person name="Stajich J."/>
            <person name="Litt A."/>
        </authorList>
    </citation>
    <scope>NUCLEOTIDE SEQUENCE [LARGE SCALE GENOMIC DNA]</scope>
    <source>
        <strain evidence="1">AR-01</strain>
    </source>
</reference>
<gene>
    <name evidence="1" type="ORF">HAX54_018011</name>
</gene>
<evidence type="ECO:0000313" key="1">
    <source>
        <dbReference type="EMBL" id="MCD9559762.1"/>
    </source>
</evidence>
<organism evidence="1 2">
    <name type="scientific">Datura stramonium</name>
    <name type="common">Jimsonweed</name>
    <name type="synonym">Common thornapple</name>
    <dbReference type="NCBI Taxonomy" id="4076"/>
    <lineage>
        <taxon>Eukaryota</taxon>
        <taxon>Viridiplantae</taxon>
        <taxon>Streptophyta</taxon>
        <taxon>Embryophyta</taxon>
        <taxon>Tracheophyta</taxon>
        <taxon>Spermatophyta</taxon>
        <taxon>Magnoliopsida</taxon>
        <taxon>eudicotyledons</taxon>
        <taxon>Gunneridae</taxon>
        <taxon>Pentapetalae</taxon>
        <taxon>asterids</taxon>
        <taxon>lamiids</taxon>
        <taxon>Solanales</taxon>
        <taxon>Solanaceae</taxon>
        <taxon>Solanoideae</taxon>
        <taxon>Datureae</taxon>
        <taxon>Datura</taxon>
    </lineage>
</organism>
<protein>
    <submittedName>
        <fullName evidence="1">Uncharacterized protein</fullName>
    </submittedName>
</protein>
<proteinExistence type="predicted"/>
<accession>A0ABS8ULJ5</accession>
<dbReference type="Proteomes" id="UP000823775">
    <property type="component" value="Unassembled WGS sequence"/>
</dbReference>
<evidence type="ECO:0000313" key="2">
    <source>
        <dbReference type="Proteomes" id="UP000823775"/>
    </source>
</evidence>
<keyword evidence="2" id="KW-1185">Reference proteome</keyword>
<sequence>SIPNNATGGCFMDMTFSRIAIILEKIAKHKYAWNGGDQGGGINIGTPSLSHLMKENQEHDQMLATMDTNIAILTKKLTESEAKKMHAINETTNGVPYDH</sequence>
<feature type="non-terminal residue" evidence="1">
    <location>
        <position position="1"/>
    </location>
</feature>
<comment type="caution">
    <text evidence="1">The sequence shown here is derived from an EMBL/GenBank/DDBJ whole genome shotgun (WGS) entry which is preliminary data.</text>
</comment>
<dbReference type="EMBL" id="JACEIK010002212">
    <property type="protein sequence ID" value="MCD9559762.1"/>
    <property type="molecule type" value="Genomic_DNA"/>
</dbReference>